<dbReference type="GO" id="GO:0006784">
    <property type="term" value="P:heme A biosynthetic process"/>
    <property type="evidence" value="ECO:0007669"/>
    <property type="project" value="InterPro"/>
</dbReference>
<feature type="transmembrane region" description="Helical" evidence="12">
    <location>
        <begin position="232"/>
        <end position="251"/>
    </location>
</feature>
<evidence type="ECO:0000256" key="7">
    <source>
        <dbReference type="ARBA" id="ARBA00023004"/>
    </source>
</evidence>
<evidence type="ECO:0000256" key="12">
    <source>
        <dbReference type="SAM" id="Phobius"/>
    </source>
</evidence>
<keyword evidence="2" id="KW-1003">Cell membrane</keyword>
<comment type="subcellular location">
    <subcellularLocation>
        <location evidence="1">Membrane</location>
        <topology evidence="1">Multi-pass membrane protein</topology>
    </subcellularLocation>
</comment>
<evidence type="ECO:0000256" key="9">
    <source>
        <dbReference type="ARBA" id="ARBA00023136"/>
    </source>
</evidence>
<dbReference type="GO" id="GO:0016020">
    <property type="term" value="C:membrane"/>
    <property type="evidence" value="ECO:0007669"/>
    <property type="project" value="UniProtKB-SubCell"/>
</dbReference>
<feature type="transmembrane region" description="Helical" evidence="12">
    <location>
        <begin position="119"/>
        <end position="140"/>
    </location>
</feature>
<comment type="pathway">
    <text evidence="11">Porphyrin-containing compound metabolism.</text>
</comment>
<gene>
    <name evidence="13" type="ORF">IW245_007510</name>
</gene>
<evidence type="ECO:0000256" key="4">
    <source>
        <dbReference type="ARBA" id="ARBA00022723"/>
    </source>
</evidence>
<evidence type="ECO:0000256" key="1">
    <source>
        <dbReference type="ARBA" id="ARBA00004141"/>
    </source>
</evidence>
<protein>
    <submittedName>
        <fullName evidence="13">Cytochrome c oxidase assembly protein subunit 15</fullName>
    </submittedName>
</protein>
<evidence type="ECO:0000256" key="6">
    <source>
        <dbReference type="ARBA" id="ARBA00023002"/>
    </source>
</evidence>
<dbReference type="Proteomes" id="UP000622552">
    <property type="component" value="Unassembled WGS sequence"/>
</dbReference>
<reference evidence="13" key="1">
    <citation type="submission" date="2020-11" db="EMBL/GenBank/DDBJ databases">
        <title>Sequencing the genomes of 1000 actinobacteria strains.</title>
        <authorList>
            <person name="Klenk H.-P."/>
        </authorList>
    </citation>
    <scope>NUCLEOTIDE SEQUENCE</scope>
    <source>
        <strain evidence="13">DSM 45356</strain>
    </source>
</reference>
<dbReference type="PANTHER" id="PTHR35457">
    <property type="entry name" value="HEME A SYNTHASE"/>
    <property type="match status" value="1"/>
</dbReference>
<dbReference type="InterPro" id="IPR003780">
    <property type="entry name" value="COX15/CtaA_fam"/>
</dbReference>
<evidence type="ECO:0000256" key="11">
    <source>
        <dbReference type="ARBA" id="ARBA00023444"/>
    </source>
</evidence>
<evidence type="ECO:0000256" key="8">
    <source>
        <dbReference type="ARBA" id="ARBA00023133"/>
    </source>
</evidence>
<comment type="caution">
    <text evidence="13">The sequence shown here is derived from an EMBL/GenBank/DDBJ whole genome shotgun (WGS) entry which is preliminary data.</text>
</comment>
<feature type="transmembrane region" description="Helical" evidence="12">
    <location>
        <begin position="160"/>
        <end position="179"/>
    </location>
</feature>
<keyword evidence="9 12" id="KW-0472">Membrane</keyword>
<keyword evidence="5 12" id="KW-1133">Transmembrane helix</keyword>
<dbReference type="EMBL" id="JADOUF010000001">
    <property type="protein sequence ID" value="MBG6141316.1"/>
    <property type="molecule type" value="Genomic_DNA"/>
</dbReference>
<keyword evidence="7" id="KW-0408">Iron</keyword>
<proteinExistence type="predicted"/>
<dbReference type="InterPro" id="IPR050450">
    <property type="entry name" value="COX15/CtaA_HemeA_synthase"/>
</dbReference>
<keyword evidence="6" id="KW-0560">Oxidoreductase</keyword>
<evidence type="ECO:0000313" key="13">
    <source>
        <dbReference type="EMBL" id="MBG6141316.1"/>
    </source>
</evidence>
<keyword evidence="4" id="KW-0479">Metal-binding</keyword>
<dbReference type="GO" id="GO:0046872">
    <property type="term" value="F:metal ion binding"/>
    <property type="evidence" value="ECO:0007669"/>
    <property type="project" value="UniProtKB-KW"/>
</dbReference>
<feature type="transmembrane region" description="Helical" evidence="12">
    <location>
        <begin position="67"/>
        <end position="85"/>
    </location>
</feature>
<evidence type="ECO:0000256" key="10">
    <source>
        <dbReference type="ARBA" id="ARBA00023157"/>
    </source>
</evidence>
<evidence type="ECO:0000256" key="2">
    <source>
        <dbReference type="ARBA" id="ARBA00022475"/>
    </source>
</evidence>
<name>A0A8J7GZJ1_9ACTN</name>
<evidence type="ECO:0000256" key="5">
    <source>
        <dbReference type="ARBA" id="ARBA00022989"/>
    </source>
</evidence>
<feature type="transmembrane region" description="Helical" evidence="12">
    <location>
        <begin position="92"/>
        <end position="113"/>
    </location>
</feature>
<dbReference type="GO" id="GO:0016491">
    <property type="term" value="F:oxidoreductase activity"/>
    <property type="evidence" value="ECO:0007669"/>
    <property type="project" value="UniProtKB-KW"/>
</dbReference>
<keyword evidence="10" id="KW-1015">Disulfide bond</keyword>
<accession>A0A8J7GZJ1</accession>
<dbReference type="AlphaFoldDB" id="A0A8J7GZJ1"/>
<keyword evidence="14" id="KW-1185">Reference proteome</keyword>
<keyword evidence="3 12" id="KW-0812">Transmembrane</keyword>
<feature type="transmembrane region" description="Helical" evidence="12">
    <location>
        <begin position="199"/>
        <end position="220"/>
    </location>
</feature>
<dbReference type="RefSeq" id="WP_197007753.1">
    <property type="nucleotide sequence ID" value="NZ_BONS01000014.1"/>
</dbReference>
<dbReference type="Pfam" id="PF02628">
    <property type="entry name" value="COX15-CtaA"/>
    <property type="match status" value="1"/>
</dbReference>
<evidence type="ECO:0000313" key="14">
    <source>
        <dbReference type="Proteomes" id="UP000622552"/>
    </source>
</evidence>
<dbReference type="PANTHER" id="PTHR35457:SF1">
    <property type="entry name" value="HEME A SYNTHASE"/>
    <property type="match status" value="1"/>
</dbReference>
<sequence length="284" mass="29515">MFRSPVLLTRVALASLIANALIVVTGGAVRLTGSGLGCDTWPQCTDGSYTPTRELGVHGLIEFGNRTLIGIVGPLAIAALVLAVLHKRRELIVPGALVVAAVAAQAVVGGVTVRMTLNPWIVASHFLLSMVALVPAYTLYARVRKDKPAAWVVPGPLRALVWALCGTSAAVLLLGTVVSGSGPHAGDVKAARTGFDPQAVAQLHTDAVFLLVGLTLALWLALKATNAPSRAVGILVVVELAQGIIGFVQYFTHLPVILVGAHMAGACAVWIATLAVWNELRTKG</sequence>
<keyword evidence="8" id="KW-0350">Heme biosynthesis</keyword>
<feature type="transmembrane region" description="Helical" evidence="12">
    <location>
        <begin position="257"/>
        <end position="277"/>
    </location>
</feature>
<evidence type="ECO:0000256" key="3">
    <source>
        <dbReference type="ARBA" id="ARBA00022692"/>
    </source>
</evidence>
<organism evidence="13 14">
    <name type="scientific">Longispora fulva</name>
    <dbReference type="NCBI Taxonomy" id="619741"/>
    <lineage>
        <taxon>Bacteria</taxon>
        <taxon>Bacillati</taxon>
        <taxon>Actinomycetota</taxon>
        <taxon>Actinomycetes</taxon>
        <taxon>Micromonosporales</taxon>
        <taxon>Micromonosporaceae</taxon>
        <taxon>Longispora</taxon>
    </lineage>
</organism>